<dbReference type="Gene3D" id="3.30.70.2740">
    <property type="match status" value="1"/>
</dbReference>
<dbReference type="Proteomes" id="UP000192042">
    <property type="component" value="Chromosome I"/>
</dbReference>
<keyword evidence="8" id="KW-0408">Iron</keyword>
<dbReference type="EMBL" id="LT828648">
    <property type="protein sequence ID" value="SLM48905.1"/>
    <property type="molecule type" value="Genomic_DNA"/>
</dbReference>
<keyword evidence="14" id="KW-1185">Reference proteome</keyword>
<dbReference type="PANTHER" id="PTHR11748">
    <property type="entry name" value="D-LACTATE DEHYDROGENASE"/>
    <property type="match status" value="1"/>
</dbReference>
<comment type="similarity">
    <text evidence="2">Belongs to the FAD-binding oxidoreductase/transferase type 4 family.</text>
</comment>
<dbReference type="OrthoDB" id="9811557at2"/>
<dbReference type="GO" id="GO:0051536">
    <property type="term" value="F:iron-sulfur cluster binding"/>
    <property type="evidence" value="ECO:0007669"/>
    <property type="project" value="UniProtKB-KW"/>
</dbReference>
<dbReference type="GO" id="GO:0008720">
    <property type="term" value="F:D-lactate dehydrogenase (NAD+) activity"/>
    <property type="evidence" value="ECO:0007669"/>
    <property type="project" value="TreeGrafter"/>
</dbReference>
<feature type="domain" description="FAD-binding PCMH-type" evidence="12">
    <location>
        <begin position="42"/>
        <end position="270"/>
    </location>
</feature>
<protein>
    <recommendedName>
        <fullName evidence="10">D-lactate dehydrogenase (cytochrome)</fullName>
        <ecNumber evidence="10">1.1.2.4</ecNumber>
    </recommendedName>
</protein>
<dbReference type="AlphaFoldDB" id="A0A1W1I7E5"/>
<dbReference type="InterPro" id="IPR017900">
    <property type="entry name" value="4Fe4S_Fe_S_CS"/>
</dbReference>
<keyword evidence="5" id="KW-0274">FAD</keyword>
<dbReference type="SUPFAM" id="SSF46548">
    <property type="entry name" value="alpha-helical ferredoxin"/>
    <property type="match status" value="1"/>
</dbReference>
<dbReference type="InterPro" id="IPR016166">
    <property type="entry name" value="FAD-bd_PCMH"/>
</dbReference>
<keyword evidence="4" id="KW-0479">Metal-binding</keyword>
<evidence type="ECO:0000259" key="11">
    <source>
        <dbReference type="PROSITE" id="PS51379"/>
    </source>
</evidence>
<dbReference type="EC" id="1.1.2.4" evidence="10"/>
<dbReference type="InterPro" id="IPR009051">
    <property type="entry name" value="Helical_ferredxn"/>
</dbReference>
<dbReference type="InterPro" id="IPR017896">
    <property type="entry name" value="4Fe4S_Fe-S-bd"/>
</dbReference>
<name>A0A1W1I7E5_9BACT</name>
<evidence type="ECO:0000256" key="3">
    <source>
        <dbReference type="ARBA" id="ARBA00022630"/>
    </source>
</evidence>
<dbReference type="SUPFAM" id="SSF56176">
    <property type="entry name" value="FAD-binding/transporter-associated domain-like"/>
    <property type="match status" value="1"/>
</dbReference>
<evidence type="ECO:0000259" key="12">
    <source>
        <dbReference type="PROSITE" id="PS51387"/>
    </source>
</evidence>
<evidence type="ECO:0000256" key="7">
    <source>
        <dbReference type="ARBA" id="ARBA00023002"/>
    </source>
</evidence>
<dbReference type="PROSITE" id="PS51379">
    <property type="entry name" value="4FE4S_FER_2"/>
    <property type="match status" value="1"/>
</dbReference>
<dbReference type="InterPro" id="IPR016164">
    <property type="entry name" value="FAD-linked_Oxase-like_C"/>
</dbReference>
<dbReference type="InterPro" id="IPR004017">
    <property type="entry name" value="Cys_rich_dom"/>
</dbReference>
<dbReference type="InterPro" id="IPR006094">
    <property type="entry name" value="Oxid_FAD_bind_N"/>
</dbReference>
<feature type="domain" description="4Fe-4S ferredoxin-type" evidence="11">
    <location>
        <begin position="522"/>
        <end position="556"/>
    </location>
</feature>
<dbReference type="STRING" id="1325564.NSJP_2738"/>
<evidence type="ECO:0000256" key="8">
    <source>
        <dbReference type="ARBA" id="ARBA00023004"/>
    </source>
</evidence>
<dbReference type="Pfam" id="PF02754">
    <property type="entry name" value="CCG"/>
    <property type="match status" value="2"/>
</dbReference>
<dbReference type="PANTHER" id="PTHR11748:SF111">
    <property type="entry name" value="D-LACTATE DEHYDROGENASE, MITOCHONDRIAL-RELATED"/>
    <property type="match status" value="1"/>
</dbReference>
<evidence type="ECO:0000256" key="2">
    <source>
        <dbReference type="ARBA" id="ARBA00008000"/>
    </source>
</evidence>
<evidence type="ECO:0000256" key="6">
    <source>
        <dbReference type="ARBA" id="ARBA00022946"/>
    </source>
</evidence>
<evidence type="ECO:0000256" key="9">
    <source>
        <dbReference type="ARBA" id="ARBA00023014"/>
    </source>
</evidence>
<dbReference type="Gene3D" id="3.30.465.10">
    <property type="match status" value="1"/>
</dbReference>
<evidence type="ECO:0000256" key="5">
    <source>
        <dbReference type="ARBA" id="ARBA00022827"/>
    </source>
</evidence>
<dbReference type="SUPFAM" id="SSF55103">
    <property type="entry name" value="FAD-linked oxidases, C-terminal domain"/>
    <property type="match status" value="1"/>
</dbReference>
<accession>A0A1W1I7E5</accession>
<evidence type="ECO:0000256" key="4">
    <source>
        <dbReference type="ARBA" id="ARBA00022723"/>
    </source>
</evidence>
<dbReference type="PROSITE" id="PS51387">
    <property type="entry name" value="FAD_PCMH"/>
    <property type="match status" value="1"/>
</dbReference>
<dbReference type="Pfam" id="PF01565">
    <property type="entry name" value="FAD_binding_4"/>
    <property type="match status" value="1"/>
</dbReference>
<dbReference type="InterPro" id="IPR004113">
    <property type="entry name" value="FAD-bd_oxidored_4_C"/>
</dbReference>
<evidence type="ECO:0000256" key="10">
    <source>
        <dbReference type="ARBA" id="ARBA00038897"/>
    </source>
</evidence>
<gene>
    <name evidence="13" type="ORF">NSJP_2738</name>
</gene>
<dbReference type="GO" id="GO:0046872">
    <property type="term" value="F:metal ion binding"/>
    <property type="evidence" value="ECO:0007669"/>
    <property type="project" value="UniProtKB-KW"/>
</dbReference>
<dbReference type="Pfam" id="PF13183">
    <property type="entry name" value="Fer4_8"/>
    <property type="match status" value="1"/>
</dbReference>
<reference evidence="13 14" key="1">
    <citation type="submission" date="2017-03" db="EMBL/GenBank/DDBJ databases">
        <authorList>
            <person name="Afonso C.L."/>
            <person name="Miller P.J."/>
            <person name="Scott M.A."/>
            <person name="Spackman E."/>
            <person name="Goraichik I."/>
            <person name="Dimitrov K.M."/>
            <person name="Suarez D.L."/>
            <person name="Swayne D.E."/>
        </authorList>
    </citation>
    <scope>NUCLEOTIDE SEQUENCE [LARGE SCALE GENOMIC DNA]</scope>
    <source>
        <strain evidence="13">Genome sequencing of Nitrospira japonica strain NJ11</strain>
    </source>
</reference>
<keyword evidence="7" id="KW-0560">Oxidoreductase</keyword>
<organism evidence="13 14">
    <name type="scientific">Nitrospira japonica</name>
    <dbReference type="NCBI Taxonomy" id="1325564"/>
    <lineage>
        <taxon>Bacteria</taxon>
        <taxon>Pseudomonadati</taxon>
        <taxon>Nitrospirota</taxon>
        <taxon>Nitrospiria</taxon>
        <taxon>Nitrospirales</taxon>
        <taxon>Nitrospiraceae</taxon>
        <taxon>Nitrospira</taxon>
    </lineage>
</organism>
<evidence type="ECO:0000256" key="1">
    <source>
        <dbReference type="ARBA" id="ARBA00001974"/>
    </source>
</evidence>
<dbReference type="KEGG" id="nja:NSJP_2738"/>
<dbReference type="Gene3D" id="1.10.1060.10">
    <property type="entry name" value="Alpha-helical ferredoxin"/>
    <property type="match status" value="1"/>
</dbReference>
<keyword evidence="6" id="KW-0809">Transit peptide</keyword>
<keyword evidence="3" id="KW-0285">Flavoprotein</keyword>
<dbReference type="PROSITE" id="PS00198">
    <property type="entry name" value="4FE4S_FER_1"/>
    <property type="match status" value="1"/>
</dbReference>
<keyword evidence="9" id="KW-0411">Iron-sulfur</keyword>
<dbReference type="GO" id="GO:1903457">
    <property type="term" value="P:lactate catabolic process"/>
    <property type="evidence" value="ECO:0007669"/>
    <property type="project" value="TreeGrafter"/>
</dbReference>
<dbReference type="GO" id="GO:0004458">
    <property type="term" value="F:D-lactate dehydrogenase (cytochrome) activity"/>
    <property type="evidence" value="ECO:0007669"/>
    <property type="project" value="UniProtKB-EC"/>
</dbReference>
<sequence>MSLILPEKSSAVAEDLRRLLGSSAVKDDAATKTAYAVDASMYRMIPQAVALVETESHIESVVRYAVPRGIPVTARAAGTNLTGSAIGSGIILDVSRMHGILEINREERWARVQPGIVLAELNKQLARHGLLFGPDPSSGDMCKLGGMLANNSAGPHTLRYGAVKDNVRALRVCLQSGEWLDARDYAVDDPALSGLLAAHHAVGDAWSLVRSHADLLARSRPEVSKNSCGYNLFGVADGLARGRFDLPKLFVGSEGTLGVFSEATIDLVDKPRATLTALIHFKRLEDVGDAVPKLLELGPSALEVMDANTLDLIGRSKHGIPPDAAATLLAELDARDDAADLRDRAERMAAVCHNYPLASTIAIAYDQERRDELWKARKALYPTLYRFDPHKKPINFVDDVVVRAERISELIRYLEDFFHGQRVPVAIFGHIGNGNAHIVPLLNVNDGGDFEKMVRGYHEIHQTVLDRFNGSICGEHGDGRVRAEFVRTMFGPELYDLFVRLKRSFDPAGVFNPGVKISDRPFTDHIDYTRLSKSCATCAKCNAVCPVYDVFRSEDMSSRGWFEILTDKNYSYDESKRVVEACLNCKSCRTACPAGVDVSQLILDRRAERPNRLAGRIFALQAQPEKFARYLKILARLQPLWDRPIVRKILDAATRPIMRRLADHARLSADVVLPKLATRQLRDRHADRIPKPGSARSSVAYFHGCAANYFDDGVGDAVISVLRRHGVNPDLPPQRCSGTPIETYGHRELAKEGARVNLQSFAGYETVVTGCASCTLMLKDYPKWFAGEAEQGAAEALARRVRHISEFVAQSPVKPAVAAVSQDRRRVGYHSSCHLRAAGVTKEPRTVMAALPGVDYVEMPDADRCAGGAGTYVVKDFETSQRIVERKQRAVEQSGIEVVATSCPACMIQLRTGLRGAAEVKHVAQVLEDAYEAGERSSQRSGS</sequence>
<evidence type="ECO:0000313" key="13">
    <source>
        <dbReference type="EMBL" id="SLM48905.1"/>
    </source>
</evidence>
<proteinExistence type="inferred from homology"/>
<dbReference type="Pfam" id="PF02913">
    <property type="entry name" value="FAD-oxidase_C"/>
    <property type="match status" value="1"/>
</dbReference>
<comment type="cofactor">
    <cofactor evidence="1">
        <name>FAD</name>
        <dbReference type="ChEBI" id="CHEBI:57692"/>
    </cofactor>
</comment>
<evidence type="ECO:0000313" key="14">
    <source>
        <dbReference type="Proteomes" id="UP000192042"/>
    </source>
</evidence>
<dbReference type="Gene3D" id="3.30.70.2190">
    <property type="match status" value="1"/>
</dbReference>
<dbReference type="GO" id="GO:0071949">
    <property type="term" value="F:FAD binding"/>
    <property type="evidence" value="ECO:0007669"/>
    <property type="project" value="InterPro"/>
</dbReference>
<dbReference type="InterPro" id="IPR036318">
    <property type="entry name" value="FAD-bd_PCMH-like_sf"/>
</dbReference>
<dbReference type="InterPro" id="IPR016169">
    <property type="entry name" value="FAD-bd_PCMH_sub2"/>
</dbReference>
<dbReference type="RefSeq" id="WP_080887224.1">
    <property type="nucleotide sequence ID" value="NZ_LT828648.1"/>
</dbReference>